<dbReference type="AlphaFoldDB" id="A0A8T3B2G0"/>
<name>A0A8T3B2G0_DENNO</name>
<dbReference type="Proteomes" id="UP000829196">
    <property type="component" value="Unassembled WGS sequence"/>
</dbReference>
<proteinExistence type="predicted"/>
<accession>A0A8T3B2G0</accession>
<evidence type="ECO:0000313" key="2">
    <source>
        <dbReference type="Proteomes" id="UP000829196"/>
    </source>
</evidence>
<comment type="caution">
    <text evidence="1">The sequence shown here is derived from an EMBL/GenBank/DDBJ whole genome shotgun (WGS) entry which is preliminary data.</text>
</comment>
<dbReference type="EMBL" id="JAGYWB010000012">
    <property type="protein sequence ID" value="KAI0502540.1"/>
    <property type="molecule type" value="Genomic_DNA"/>
</dbReference>
<reference evidence="1" key="1">
    <citation type="journal article" date="2022" name="Front. Genet.">
        <title>Chromosome-Scale Assembly of the Dendrobium nobile Genome Provides Insights Into the Molecular Mechanism of the Biosynthesis of the Medicinal Active Ingredient of Dendrobium.</title>
        <authorList>
            <person name="Xu Q."/>
            <person name="Niu S.-C."/>
            <person name="Li K.-L."/>
            <person name="Zheng P.-J."/>
            <person name="Zhang X.-J."/>
            <person name="Jia Y."/>
            <person name="Liu Y."/>
            <person name="Niu Y.-X."/>
            <person name="Yu L.-H."/>
            <person name="Chen D.-F."/>
            <person name="Zhang G.-Q."/>
        </authorList>
    </citation>
    <scope>NUCLEOTIDE SEQUENCE</scope>
    <source>
        <tissue evidence="1">Leaf</tissue>
    </source>
</reference>
<dbReference type="OrthoDB" id="1734132at2759"/>
<sequence length="329" mass="38098">MGVLYEIDKMCRSFIWHKRDGKFDIHYVAWDVLCKLKNQGGRGLHSAISKVGLIRAKFFWNFIEKIESLLNQNLKAKYGSDIWNAEIKRESSSTWRIIVNGAMSLRPIVRWEVANGKSVNALNDVWILDMSLLKWPTFVVDLEDVGYGLNSFIFDGSWDVAQLKKYFGKDLVELILQVPINSGLLTHSMELKTKMTVKTIVGMISENLEEASVEENHWNWIKNQKLLHHVDLFWWHMFTYVMPSKAFLCHRRLSDQVFCLRGCGVIEDENHIAAGCSLLIPVIKLLNKRGFQIPTSSFLYCINKLKRLLLNNPFVGNLYCTTMFLSWKS</sequence>
<organism evidence="1 2">
    <name type="scientific">Dendrobium nobile</name>
    <name type="common">Orchid</name>
    <dbReference type="NCBI Taxonomy" id="94219"/>
    <lineage>
        <taxon>Eukaryota</taxon>
        <taxon>Viridiplantae</taxon>
        <taxon>Streptophyta</taxon>
        <taxon>Embryophyta</taxon>
        <taxon>Tracheophyta</taxon>
        <taxon>Spermatophyta</taxon>
        <taxon>Magnoliopsida</taxon>
        <taxon>Liliopsida</taxon>
        <taxon>Asparagales</taxon>
        <taxon>Orchidaceae</taxon>
        <taxon>Epidendroideae</taxon>
        <taxon>Malaxideae</taxon>
        <taxon>Dendrobiinae</taxon>
        <taxon>Dendrobium</taxon>
    </lineage>
</organism>
<gene>
    <name evidence="1" type="ORF">KFK09_017493</name>
</gene>
<evidence type="ECO:0000313" key="1">
    <source>
        <dbReference type="EMBL" id="KAI0502540.1"/>
    </source>
</evidence>
<keyword evidence="2" id="KW-1185">Reference proteome</keyword>
<protein>
    <submittedName>
        <fullName evidence="1">Uncharacterized protein</fullName>
    </submittedName>
</protein>